<proteinExistence type="predicted"/>
<evidence type="ECO:0000256" key="1">
    <source>
        <dbReference type="SAM" id="SignalP"/>
    </source>
</evidence>
<name>A0A2V2L9F7_9RHOB</name>
<comment type="caution">
    <text evidence="2">The sequence shown here is derived from an EMBL/GenBank/DDBJ whole genome shotgun (WGS) entry which is preliminary data.</text>
</comment>
<accession>A0A2V2L9F7</accession>
<dbReference type="RefSeq" id="WP_109812498.1">
    <property type="nucleotide sequence ID" value="NZ_QGKU01000047.1"/>
</dbReference>
<feature type="chain" id="PRO_5016037175" evidence="1">
    <location>
        <begin position="21"/>
        <end position="181"/>
    </location>
</feature>
<dbReference type="Proteomes" id="UP000245680">
    <property type="component" value="Unassembled WGS sequence"/>
</dbReference>
<keyword evidence="1" id="KW-0732">Signal</keyword>
<reference evidence="2 3" key="1">
    <citation type="submission" date="2018-05" db="EMBL/GenBank/DDBJ databases">
        <title>Rhodobacteraceae gen. nov., sp. nov. isolated from sea water.</title>
        <authorList>
            <person name="Ren Y."/>
        </authorList>
    </citation>
    <scope>NUCLEOTIDE SEQUENCE [LARGE SCALE GENOMIC DNA]</scope>
    <source>
        <strain evidence="2 3">TG-679</strain>
    </source>
</reference>
<evidence type="ECO:0000313" key="2">
    <source>
        <dbReference type="EMBL" id="PWR01915.1"/>
    </source>
</evidence>
<feature type="signal peptide" evidence="1">
    <location>
        <begin position="1"/>
        <end position="20"/>
    </location>
</feature>
<organism evidence="2 3">
    <name type="scientific">Meridianimarinicoccus roseus</name>
    <dbReference type="NCBI Taxonomy" id="2072018"/>
    <lineage>
        <taxon>Bacteria</taxon>
        <taxon>Pseudomonadati</taxon>
        <taxon>Pseudomonadota</taxon>
        <taxon>Alphaproteobacteria</taxon>
        <taxon>Rhodobacterales</taxon>
        <taxon>Paracoccaceae</taxon>
        <taxon>Meridianimarinicoccus</taxon>
    </lineage>
</organism>
<dbReference type="Gene3D" id="1.20.120.1490">
    <property type="match status" value="1"/>
</dbReference>
<dbReference type="AlphaFoldDB" id="A0A2V2L9F7"/>
<evidence type="ECO:0000313" key="3">
    <source>
        <dbReference type="Proteomes" id="UP000245680"/>
    </source>
</evidence>
<dbReference type="OrthoDB" id="7353511at2"/>
<keyword evidence="3" id="KW-1185">Reference proteome</keyword>
<sequence length="181" mass="18920">MGRPLVGLFVAAALAGPVAASDAPYAGQQTRGIAALSDADIAAIEAGEGWGLALPAELNGWPGPAHVLEMASDLALTEHQHAVVTRIFGIMRDEARRVGARYIETERALDAAFEDPSFDPVTLAGLTAASANALGELRTIHLAAHIETRQVLNRHQIMTYNTLRGYAGDGAHGGHSSHGAQ</sequence>
<dbReference type="EMBL" id="QGKU01000047">
    <property type="protein sequence ID" value="PWR01915.1"/>
    <property type="molecule type" value="Genomic_DNA"/>
</dbReference>
<protein>
    <submittedName>
        <fullName evidence="2">Uncharacterized protein</fullName>
    </submittedName>
</protein>
<gene>
    <name evidence="2" type="ORF">DKT77_15115</name>
</gene>